<comment type="caution">
    <text evidence="2">The sequence shown here is derived from an EMBL/GenBank/DDBJ whole genome shotgun (WGS) entry which is preliminary data.</text>
</comment>
<dbReference type="InterPro" id="IPR026820">
    <property type="entry name" value="VioB/RebD_dom"/>
</dbReference>
<sequence>MIRLQARPLDTLEDAFDLLQTAIGVEFGTLPPYLYALFSIPPGKNPAAGARIRSVMLQEMVHMCLACNILNALGGSPTLTPPTYPGPLPGDIGPHGTPLDIHLLPLSRDAMKQAMNIEEPEKVPDFPILKASLAAGPQAMTIGQFYTMLDAYLATLPPEAWHVDRNQITDNQFFAGQIFAVNNYADAHLAITQIISEGEGAPDDPLDFQNDIAHFYRFGEVFYDRVLTKAPGTEKGYTWGPEPLGVDWDAVFPAISDPGEHDFSNDPPAAQAAQAACDDAYALMVDELQRAVSGEPARMGNAAQAMFDLRMAMLVAFRTPLADPTKVSGPSFLYNPTTEGALL</sequence>
<dbReference type="PANTHER" id="PTHR34400:SF4">
    <property type="entry name" value="MEMBRANE PROTEIN"/>
    <property type="match status" value="1"/>
</dbReference>
<keyword evidence="3" id="KW-1185">Reference proteome</keyword>
<gene>
    <name evidence="2" type="ORF">GCM10011395_17300</name>
</gene>
<evidence type="ECO:0000259" key="1">
    <source>
        <dbReference type="Pfam" id="PF12902"/>
    </source>
</evidence>
<proteinExistence type="predicted"/>
<evidence type="ECO:0000313" key="2">
    <source>
        <dbReference type="EMBL" id="GGA47537.1"/>
    </source>
</evidence>
<feature type="domain" description="Iminophenyl-pyruvate dimer synthase" evidence="1">
    <location>
        <begin position="19"/>
        <end position="222"/>
    </location>
</feature>
<dbReference type="Pfam" id="PF12902">
    <property type="entry name" value="Ferritin-like"/>
    <property type="match status" value="1"/>
</dbReference>
<accession>A0ABQ1GNV3</accession>
<dbReference type="InterPro" id="IPR012347">
    <property type="entry name" value="Ferritin-like"/>
</dbReference>
<dbReference type="RefSeq" id="WP_188446529.1">
    <property type="nucleotide sequence ID" value="NZ_BMDW01000008.1"/>
</dbReference>
<dbReference type="Gene3D" id="1.20.1260.10">
    <property type="match status" value="1"/>
</dbReference>
<reference evidence="3" key="1">
    <citation type="journal article" date="2019" name="Int. J. Syst. Evol. Microbiol.">
        <title>The Global Catalogue of Microorganisms (GCM) 10K type strain sequencing project: providing services to taxonomists for standard genome sequencing and annotation.</title>
        <authorList>
            <consortium name="The Broad Institute Genomics Platform"/>
            <consortium name="The Broad Institute Genome Sequencing Center for Infectious Disease"/>
            <person name="Wu L."/>
            <person name="Ma J."/>
        </authorList>
    </citation>
    <scope>NUCLEOTIDE SEQUENCE [LARGE SCALE GENOMIC DNA]</scope>
    <source>
        <strain evidence="3">CGMCC 1.10106</strain>
    </source>
</reference>
<dbReference type="EMBL" id="BMDW01000008">
    <property type="protein sequence ID" value="GGA47537.1"/>
    <property type="molecule type" value="Genomic_DNA"/>
</dbReference>
<dbReference type="Proteomes" id="UP000618591">
    <property type="component" value="Unassembled WGS sequence"/>
</dbReference>
<evidence type="ECO:0000313" key="3">
    <source>
        <dbReference type="Proteomes" id="UP000618591"/>
    </source>
</evidence>
<organism evidence="2 3">
    <name type="scientific">Sphingomonas psychrolutea</name>
    <dbReference type="NCBI Taxonomy" id="1259676"/>
    <lineage>
        <taxon>Bacteria</taxon>
        <taxon>Pseudomonadati</taxon>
        <taxon>Pseudomonadota</taxon>
        <taxon>Alphaproteobacteria</taxon>
        <taxon>Sphingomonadales</taxon>
        <taxon>Sphingomonadaceae</taxon>
        <taxon>Sphingomonas</taxon>
    </lineage>
</organism>
<name>A0ABQ1GNV3_9SPHN</name>
<dbReference type="PANTHER" id="PTHR34400">
    <property type="match status" value="1"/>
</dbReference>
<protein>
    <recommendedName>
        <fullName evidence="1">Iminophenyl-pyruvate dimer synthase domain-containing protein</fullName>
    </recommendedName>
</protein>